<dbReference type="Proteomes" id="UP000175744">
    <property type="component" value="Unassembled WGS sequence"/>
</dbReference>
<organism evidence="2 3">
    <name type="scientific">Clostridium acetireducens DSM 10703</name>
    <dbReference type="NCBI Taxonomy" id="1121290"/>
    <lineage>
        <taxon>Bacteria</taxon>
        <taxon>Bacillati</taxon>
        <taxon>Bacillota</taxon>
        <taxon>Clostridia</taxon>
        <taxon>Eubacteriales</taxon>
        <taxon>Clostridiaceae</taxon>
        <taxon>Clostridium</taxon>
    </lineage>
</organism>
<dbReference type="STRING" id="1121290.CLAOCE_20890"/>
<comment type="caution">
    <text evidence="2">The sequence shown here is derived from an EMBL/GenBank/DDBJ whole genome shotgun (WGS) entry which is preliminary data.</text>
</comment>
<dbReference type="InterPro" id="IPR006121">
    <property type="entry name" value="HMA_dom"/>
</dbReference>
<dbReference type="AlphaFoldDB" id="A0A1E8EWB4"/>
<dbReference type="Pfam" id="PF00403">
    <property type="entry name" value="HMA"/>
    <property type="match status" value="1"/>
</dbReference>
<reference evidence="2 3" key="1">
    <citation type="submission" date="2016-06" db="EMBL/GenBank/DDBJ databases">
        <title>Genome sequence of Clostridium acetireducens DSM 10703.</title>
        <authorList>
            <person name="Poehlein A."/>
            <person name="Fluechter S."/>
            <person name="Duerre P."/>
            <person name="Daniel R."/>
        </authorList>
    </citation>
    <scope>NUCLEOTIDE SEQUENCE [LARGE SCALE GENOMIC DNA]</scope>
    <source>
        <strain evidence="2 3">DSM 10703</strain>
    </source>
</reference>
<dbReference type="PROSITE" id="PS50846">
    <property type="entry name" value="HMA_2"/>
    <property type="match status" value="1"/>
</dbReference>
<evidence type="ECO:0000313" key="3">
    <source>
        <dbReference type="Proteomes" id="UP000175744"/>
    </source>
</evidence>
<sequence length="67" mass="7573">MKSVLKICNMITMKDVNNVRKAISSNEGVVACEINRDKGEVNVVYDTYFLTEDNIIESLEKLGYTVI</sequence>
<dbReference type="Gene3D" id="3.30.70.100">
    <property type="match status" value="1"/>
</dbReference>
<dbReference type="OrthoDB" id="1932203at2"/>
<name>A0A1E8EWB4_9CLOT</name>
<proteinExistence type="predicted"/>
<keyword evidence="3" id="KW-1185">Reference proteome</keyword>
<evidence type="ECO:0000313" key="2">
    <source>
        <dbReference type="EMBL" id="OFI01534.1"/>
    </source>
</evidence>
<dbReference type="RefSeq" id="WP_070111121.1">
    <property type="nucleotide sequence ID" value="NZ_LZFO01000041.1"/>
</dbReference>
<protein>
    <submittedName>
        <fullName evidence="2">Heavy-metal-associated domain protein</fullName>
    </submittedName>
</protein>
<dbReference type="EMBL" id="LZFO01000041">
    <property type="protein sequence ID" value="OFI01534.1"/>
    <property type="molecule type" value="Genomic_DNA"/>
</dbReference>
<dbReference type="SUPFAM" id="SSF55008">
    <property type="entry name" value="HMA, heavy metal-associated domain"/>
    <property type="match status" value="1"/>
</dbReference>
<dbReference type="InterPro" id="IPR036163">
    <property type="entry name" value="HMA_dom_sf"/>
</dbReference>
<evidence type="ECO:0000259" key="1">
    <source>
        <dbReference type="PROSITE" id="PS50846"/>
    </source>
</evidence>
<dbReference type="CDD" id="cd00371">
    <property type="entry name" value="HMA"/>
    <property type="match status" value="1"/>
</dbReference>
<feature type="domain" description="HMA" evidence="1">
    <location>
        <begin position="1"/>
        <end position="67"/>
    </location>
</feature>
<dbReference type="GO" id="GO:0046872">
    <property type="term" value="F:metal ion binding"/>
    <property type="evidence" value="ECO:0007669"/>
    <property type="project" value="InterPro"/>
</dbReference>
<accession>A0A1E8EWB4</accession>
<gene>
    <name evidence="2" type="ORF">CLOACE_20890</name>
</gene>